<keyword evidence="5 10" id="KW-0732">Signal</keyword>
<evidence type="ECO:0000256" key="2">
    <source>
        <dbReference type="ARBA" id="ARBA00022448"/>
    </source>
</evidence>
<feature type="chain" id="PRO_5044954659" description="Porin" evidence="10">
    <location>
        <begin position="21"/>
        <end position="83"/>
    </location>
</feature>
<comment type="domain">
    <text evidence="10">Consists of 16-stranded beta-barrel sheets, with large surface-exposed loops, that form a transmembrane pore at the center of each barrel. The pore is partially ocluded by a peptide loop that folds into the pore lumen.</text>
</comment>
<evidence type="ECO:0000313" key="12">
    <source>
        <dbReference type="Proteomes" id="UP001364224"/>
    </source>
</evidence>
<comment type="caution">
    <text evidence="11">The sequence shown here is derived from an EMBL/GenBank/DDBJ whole genome shotgun (WGS) entry which is preliminary data.</text>
</comment>
<dbReference type="EMBL" id="JAZHRV010000001">
    <property type="protein sequence ID" value="MEH2555481.1"/>
    <property type="molecule type" value="Genomic_DNA"/>
</dbReference>
<keyword evidence="6 10" id="KW-0406">Ion transport</keyword>
<comment type="similarity">
    <text evidence="1 10">Belongs to the alphaproteobacteria porin family.</text>
</comment>
<name>A0ABU8BAC0_9BRAD</name>
<keyword evidence="12" id="KW-1185">Reference proteome</keyword>
<evidence type="ECO:0000256" key="6">
    <source>
        <dbReference type="ARBA" id="ARBA00023065"/>
    </source>
</evidence>
<evidence type="ECO:0000313" key="11">
    <source>
        <dbReference type="EMBL" id="MEH2555481.1"/>
    </source>
</evidence>
<comment type="subcellular location">
    <subcellularLocation>
        <location evidence="10">Cell outer membrane</location>
        <topology evidence="10">Multi-pass membrane protein</topology>
    </subcellularLocation>
</comment>
<evidence type="ECO:0000256" key="10">
    <source>
        <dbReference type="RuleBase" id="RU364005"/>
    </source>
</evidence>
<keyword evidence="8 10" id="KW-0472">Membrane</keyword>
<comment type="function">
    <text evidence="10">Forms passive diffusion pores that allow small molecular weight hydrophilic materials across the outer membrane.</text>
</comment>
<evidence type="ECO:0000256" key="8">
    <source>
        <dbReference type="ARBA" id="ARBA00023136"/>
    </source>
</evidence>
<evidence type="ECO:0000256" key="1">
    <source>
        <dbReference type="ARBA" id="ARBA00009521"/>
    </source>
</evidence>
<proteinExistence type="inferred from homology"/>
<evidence type="ECO:0000256" key="5">
    <source>
        <dbReference type="ARBA" id="ARBA00022729"/>
    </source>
</evidence>
<evidence type="ECO:0000256" key="3">
    <source>
        <dbReference type="ARBA" id="ARBA00022452"/>
    </source>
</evidence>
<keyword evidence="3 10" id="KW-1134">Transmembrane beta strand</keyword>
<dbReference type="InterPro" id="IPR003684">
    <property type="entry name" value="Porin_alphabac"/>
</dbReference>
<protein>
    <recommendedName>
        <fullName evidence="10">Porin</fullName>
    </recommendedName>
</protein>
<reference evidence="11 12" key="1">
    <citation type="submission" date="2024-02" db="EMBL/GenBank/DDBJ databases">
        <title>Adaptive strategies in a cosmopolitan and abundant soil bacterium.</title>
        <authorList>
            <person name="Carini P."/>
        </authorList>
    </citation>
    <scope>NUCLEOTIDE SEQUENCE [LARGE SCALE GENOMIC DNA]</scope>
    <source>
        <strain evidence="11 12">AZCC 1608</strain>
    </source>
</reference>
<feature type="signal peptide" evidence="10">
    <location>
        <begin position="1"/>
        <end position="20"/>
    </location>
</feature>
<sequence>MRKSLLVMIAVVLPAVAALADQPRIQKSDKAATPGKQLPLKRSNSANACAEYGAGFVKIEGTNTCMKIGGAVSVGAGVSSGSR</sequence>
<gene>
    <name evidence="11" type="ORF">V1286_003010</name>
</gene>
<keyword evidence="2 10" id="KW-0813">Transport</keyword>
<dbReference type="Pfam" id="PF02530">
    <property type="entry name" value="Porin_2"/>
    <property type="match status" value="1"/>
</dbReference>
<dbReference type="Proteomes" id="UP001364224">
    <property type="component" value="Unassembled WGS sequence"/>
</dbReference>
<evidence type="ECO:0000256" key="7">
    <source>
        <dbReference type="ARBA" id="ARBA00023114"/>
    </source>
</evidence>
<accession>A0ABU8BAC0</accession>
<keyword evidence="9 10" id="KW-0998">Cell outer membrane</keyword>
<keyword evidence="7 10" id="KW-0626">Porin</keyword>
<dbReference type="RefSeq" id="WP_334480587.1">
    <property type="nucleotide sequence ID" value="NZ_JAZHRV010000001.1"/>
</dbReference>
<evidence type="ECO:0000256" key="9">
    <source>
        <dbReference type="ARBA" id="ARBA00023237"/>
    </source>
</evidence>
<organism evidence="11 12">
    <name type="scientific">Bradyrhizobium algeriense</name>
    <dbReference type="NCBI Taxonomy" id="634784"/>
    <lineage>
        <taxon>Bacteria</taxon>
        <taxon>Pseudomonadati</taxon>
        <taxon>Pseudomonadota</taxon>
        <taxon>Alphaproteobacteria</taxon>
        <taxon>Hyphomicrobiales</taxon>
        <taxon>Nitrobacteraceae</taxon>
        <taxon>Bradyrhizobium</taxon>
    </lineage>
</organism>
<keyword evidence="4 10" id="KW-0812">Transmembrane</keyword>
<evidence type="ECO:0000256" key="4">
    <source>
        <dbReference type="ARBA" id="ARBA00022692"/>
    </source>
</evidence>